<dbReference type="SMART" id="SM00584">
    <property type="entry name" value="TLDc"/>
    <property type="match status" value="1"/>
</dbReference>
<dbReference type="SUPFAM" id="SSF54695">
    <property type="entry name" value="POZ domain"/>
    <property type="match status" value="1"/>
</dbReference>
<dbReference type="OrthoDB" id="25620at2759"/>
<dbReference type="SMART" id="SM00225">
    <property type="entry name" value="BTB"/>
    <property type="match status" value="1"/>
</dbReference>
<dbReference type="InterPro" id="IPR006571">
    <property type="entry name" value="TLDc_dom"/>
</dbReference>
<reference evidence="3 4" key="1">
    <citation type="submission" date="2014-02" db="EMBL/GenBank/DDBJ databases">
        <title>Single nucleus genome sequencing reveals high similarity among nuclei of an endomycorrhizal fungus.</title>
        <authorList>
            <person name="Lin K."/>
            <person name="Geurts R."/>
            <person name="Zhang Z."/>
            <person name="Limpens E."/>
            <person name="Saunders D.G."/>
            <person name="Mu D."/>
            <person name="Pang E."/>
            <person name="Cao H."/>
            <person name="Cha H."/>
            <person name="Lin T."/>
            <person name="Zhou Q."/>
            <person name="Shang Y."/>
            <person name="Li Y."/>
            <person name="Ivanov S."/>
            <person name="Sharma T."/>
            <person name="Velzen R.V."/>
            <person name="Ruijter N.D."/>
            <person name="Aanen D.K."/>
            <person name="Win J."/>
            <person name="Kamoun S."/>
            <person name="Bisseling T."/>
            <person name="Huang S."/>
        </authorList>
    </citation>
    <scope>NUCLEOTIDE SEQUENCE [LARGE SCALE GENOMIC DNA]</scope>
    <source>
        <strain evidence="4">DAOM197198w</strain>
    </source>
</reference>
<dbReference type="PROSITE" id="PS51886">
    <property type="entry name" value="TLDC"/>
    <property type="match status" value="1"/>
</dbReference>
<dbReference type="Proteomes" id="UP000022910">
    <property type="component" value="Unassembled WGS sequence"/>
</dbReference>
<accession>A0A015MAY2</accession>
<feature type="domain" description="BTB" evidence="1">
    <location>
        <begin position="23"/>
        <end position="96"/>
    </location>
</feature>
<dbReference type="InterPro" id="IPR011705">
    <property type="entry name" value="BACK"/>
</dbReference>
<dbReference type="PANTHER" id="PTHR24410">
    <property type="entry name" value="HL07962P-RELATED"/>
    <property type="match status" value="1"/>
</dbReference>
<organism evidence="3 4">
    <name type="scientific">Rhizophagus irregularis (strain DAOM 197198w)</name>
    <name type="common">Glomus intraradices</name>
    <dbReference type="NCBI Taxonomy" id="1432141"/>
    <lineage>
        <taxon>Eukaryota</taxon>
        <taxon>Fungi</taxon>
        <taxon>Fungi incertae sedis</taxon>
        <taxon>Mucoromycota</taxon>
        <taxon>Glomeromycotina</taxon>
        <taxon>Glomeromycetes</taxon>
        <taxon>Glomerales</taxon>
        <taxon>Glomeraceae</taxon>
        <taxon>Rhizophagus</taxon>
    </lineage>
</organism>
<dbReference type="PROSITE" id="PS50097">
    <property type="entry name" value="BTB"/>
    <property type="match status" value="1"/>
</dbReference>
<evidence type="ECO:0000313" key="4">
    <source>
        <dbReference type="Proteomes" id="UP000022910"/>
    </source>
</evidence>
<dbReference type="Gene3D" id="1.25.40.420">
    <property type="match status" value="1"/>
</dbReference>
<evidence type="ECO:0000313" key="3">
    <source>
        <dbReference type="EMBL" id="EXX63993.1"/>
    </source>
</evidence>
<protein>
    <recommendedName>
        <fullName evidence="5">Serine-enriched protein</fullName>
    </recommendedName>
</protein>
<name>A0A015MAY2_RHIIW</name>
<dbReference type="InterPro" id="IPR051481">
    <property type="entry name" value="BTB-POZ/Galectin-3-binding"/>
</dbReference>
<dbReference type="AlphaFoldDB" id="A0A015MAY2"/>
<dbReference type="Pfam" id="PF00651">
    <property type="entry name" value="BTB"/>
    <property type="match status" value="1"/>
</dbReference>
<dbReference type="CDD" id="cd18186">
    <property type="entry name" value="BTB_POZ_ZBTB_KLHL-like"/>
    <property type="match status" value="1"/>
</dbReference>
<sequence>MTENFLLDLSQDIGQLLTTGDGHDLIIQTGEGQNIKEIFAHSLILSARSTYFKTALSKEWAKKENGVIIFKKSNISPEIMELILKYLYTGLINLDKQNGAKVLKLLIASDELNLQKLSDYIQTYLIDNQAEYLKNDPVDVLQIVFRYESCEDLRKFCLDTICKDPNILFESPKFTSLEKDLIILFLKNDMLEMEEIDIWEFILKWALVRMSTQHNVDNLSQWTSSNFEELEIILHDLIPHIRWFQIPSKLFWRKINQFEAIFPKQLYKDIIGYYCDPDTTPTNAILPLRRSLSNIDSVLIERDHLSIIASWIDKKEKSFYNTKSTPYLFKLLYRASRDGFEAAKFHELCDNKGSTIMISKFKENGQLIGGYNPLSWHPYNSYTNSNGSWQSTSDSFLFSFTRKEEINSAFLTRVKNSGVYAVCYDSNYGPAFGDGWDLIIERKKFIRTYGCGTYSDVFKIINCGKDYILEDYEVHQVVKNDDK</sequence>
<dbReference type="CDD" id="cd14733">
    <property type="entry name" value="BACK"/>
    <property type="match status" value="1"/>
</dbReference>
<gene>
    <name evidence="3" type="ORF">RirG_147110</name>
</gene>
<proteinExistence type="predicted"/>
<evidence type="ECO:0000259" key="2">
    <source>
        <dbReference type="PROSITE" id="PS51886"/>
    </source>
</evidence>
<dbReference type="EMBL" id="JEMT01023701">
    <property type="protein sequence ID" value="EXX63993.1"/>
    <property type="molecule type" value="Genomic_DNA"/>
</dbReference>
<dbReference type="InterPro" id="IPR000210">
    <property type="entry name" value="BTB/POZ_dom"/>
</dbReference>
<feature type="domain" description="TLDc" evidence="2">
    <location>
        <begin position="298"/>
        <end position="478"/>
    </location>
</feature>
<comment type="caution">
    <text evidence="3">The sequence shown here is derived from an EMBL/GenBank/DDBJ whole genome shotgun (WGS) entry which is preliminary data.</text>
</comment>
<dbReference type="Pfam" id="PF07707">
    <property type="entry name" value="BACK"/>
    <property type="match status" value="1"/>
</dbReference>
<dbReference type="Gene3D" id="3.30.710.10">
    <property type="entry name" value="Potassium Channel Kv1.1, Chain A"/>
    <property type="match status" value="1"/>
</dbReference>
<dbReference type="PANTHER" id="PTHR24410:SF23">
    <property type="entry name" value="BTB DOMAIN-CONTAINING PROTEIN-RELATED"/>
    <property type="match status" value="1"/>
</dbReference>
<dbReference type="HOGENOM" id="CLU_021542_0_1_1"/>
<dbReference type="Pfam" id="PF07534">
    <property type="entry name" value="TLD"/>
    <property type="match status" value="1"/>
</dbReference>
<evidence type="ECO:0008006" key="5">
    <source>
        <dbReference type="Google" id="ProtNLM"/>
    </source>
</evidence>
<evidence type="ECO:0000259" key="1">
    <source>
        <dbReference type="PROSITE" id="PS50097"/>
    </source>
</evidence>
<keyword evidence="4" id="KW-1185">Reference proteome</keyword>
<dbReference type="InterPro" id="IPR011333">
    <property type="entry name" value="SKP1/BTB/POZ_sf"/>
</dbReference>